<accession>A0A397I7J0</accession>
<sequence>MFKPSSNDSRSVKQKFIIAKYVDRAFVNFSLVGEAMMQQFRTLCLICTETAIIFCLFQLPHEINFFILLSDGWYSYSEQPYYIIGVDSSIFYGNATGTSGFVKSDLSFEGRLSSNFLNVTGWAGTGDWKKCESILDVPNDTLSLIFGILLDGASGII</sequence>
<keyword evidence="2" id="KW-1185">Reference proteome</keyword>
<name>A0A397I7J0_9GLOM</name>
<evidence type="ECO:0000313" key="1">
    <source>
        <dbReference type="EMBL" id="RHZ70238.1"/>
    </source>
</evidence>
<evidence type="ECO:0000313" key="2">
    <source>
        <dbReference type="Proteomes" id="UP000266861"/>
    </source>
</evidence>
<dbReference type="EMBL" id="PQFF01000251">
    <property type="protein sequence ID" value="RHZ70238.1"/>
    <property type="molecule type" value="Genomic_DNA"/>
</dbReference>
<dbReference type="AlphaFoldDB" id="A0A397I7J0"/>
<protein>
    <submittedName>
        <fullName evidence="1">Uncharacterized protein</fullName>
    </submittedName>
</protein>
<comment type="caution">
    <text evidence="1">The sequence shown here is derived from an EMBL/GenBank/DDBJ whole genome shotgun (WGS) entry which is preliminary data.</text>
</comment>
<reference evidence="1 2" key="1">
    <citation type="submission" date="2018-08" db="EMBL/GenBank/DDBJ databases">
        <title>Genome and evolution of the arbuscular mycorrhizal fungus Diversispora epigaea (formerly Glomus versiforme) and its bacterial endosymbionts.</title>
        <authorList>
            <person name="Sun X."/>
            <person name="Fei Z."/>
            <person name="Harrison M."/>
        </authorList>
    </citation>
    <scope>NUCLEOTIDE SEQUENCE [LARGE SCALE GENOMIC DNA]</scope>
    <source>
        <strain evidence="1 2">IT104</strain>
    </source>
</reference>
<dbReference type="OrthoDB" id="2434837at2759"/>
<gene>
    <name evidence="1" type="ORF">Glove_274g16</name>
</gene>
<organism evidence="1 2">
    <name type="scientific">Diversispora epigaea</name>
    <dbReference type="NCBI Taxonomy" id="1348612"/>
    <lineage>
        <taxon>Eukaryota</taxon>
        <taxon>Fungi</taxon>
        <taxon>Fungi incertae sedis</taxon>
        <taxon>Mucoromycota</taxon>
        <taxon>Glomeromycotina</taxon>
        <taxon>Glomeromycetes</taxon>
        <taxon>Diversisporales</taxon>
        <taxon>Diversisporaceae</taxon>
        <taxon>Diversispora</taxon>
    </lineage>
</organism>
<dbReference type="Proteomes" id="UP000266861">
    <property type="component" value="Unassembled WGS sequence"/>
</dbReference>
<proteinExistence type="predicted"/>